<keyword evidence="4" id="KW-1185">Reference proteome</keyword>
<dbReference type="PROSITE" id="PS50994">
    <property type="entry name" value="INTEGRASE"/>
    <property type="match status" value="1"/>
</dbReference>
<dbReference type="GO" id="GO:0015074">
    <property type="term" value="P:DNA integration"/>
    <property type="evidence" value="ECO:0007669"/>
    <property type="project" value="InterPro"/>
</dbReference>
<dbReference type="SUPFAM" id="SSF53098">
    <property type="entry name" value="Ribonuclease H-like"/>
    <property type="match status" value="1"/>
</dbReference>
<comment type="caution">
    <text evidence="3">The sequence shown here is derived from an EMBL/GenBank/DDBJ whole genome shotgun (WGS) entry which is preliminary data.</text>
</comment>
<dbReference type="SMART" id="SM00298">
    <property type="entry name" value="CHROMO"/>
    <property type="match status" value="1"/>
</dbReference>
<dbReference type="Gene3D" id="2.40.50.40">
    <property type="match status" value="1"/>
</dbReference>
<dbReference type="InterPro" id="IPR001584">
    <property type="entry name" value="Integrase_cat-core"/>
</dbReference>
<reference evidence="3" key="1">
    <citation type="submission" date="2019-08" db="EMBL/GenBank/DDBJ databases">
        <title>The improved chromosome-level genome for the pearl oyster Pinctada fucata martensii using PacBio sequencing and Hi-C.</title>
        <authorList>
            <person name="Zheng Z."/>
        </authorList>
    </citation>
    <scope>NUCLEOTIDE SEQUENCE</scope>
    <source>
        <strain evidence="3">ZZ-2019</strain>
        <tissue evidence="3">Adductor muscle</tissue>
    </source>
</reference>
<dbReference type="InterPro" id="IPR012337">
    <property type="entry name" value="RNaseH-like_sf"/>
</dbReference>
<dbReference type="InterPro" id="IPR036397">
    <property type="entry name" value="RNaseH_sf"/>
</dbReference>
<dbReference type="Pfam" id="PF00385">
    <property type="entry name" value="Chromo"/>
    <property type="match status" value="1"/>
</dbReference>
<accession>A0AA89C1T3</accession>
<evidence type="ECO:0008006" key="5">
    <source>
        <dbReference type="Google" id="ProtNLM"/>
    </source>
</evidence>
<dbReference type="PANTHER" id="PTHR46585:SF1">
    <property type="entry name" value="CHROMO DOMAIN-CONTAINING PROTEIN"/>
    <property type="match status" value="1"/>
</dbReference>
<evidence type="ECO:0000259" key="2">
    <source>
        <dbReference type="PROSITE" id="PS50994"/>
    </source>
</evidence>
<dbReference type="InterPro" id="IPR016197">
    <property type="entry name" value="Chromo-like_dom_sf"/>
</dbReference>
<evidence type="ECO:0000313" key="4">
    <source>
        <dbReference type="Proteomes" id="UP001186944"/>
    </source>
</evidence>
<dbReference type="GO" id="GO:0003676">
    <property type="term" value="F:nucleic acid binding"/>
    <property type="evidence" value="ECO:0007669"/>
    <property type="project" value="InterPro"/>
</dbReference>
<name>A0AA89C1T3_PINIB</name>
<feature type="domain" description="Integrase catalytic" evidence="2">
    <location>
        <begin position="54"/>
        <end position="229"/>
    </location>
</feature>
<evidence type="ECO:0000313" key="3">
    <source>
        <dbReference type="EMBL" id="KAK3102841.1"/>
    </source>
</evidence>
<dbReference type="InterPro" id="IPR023780">
    <property type="entry name" value="Chromo_domain"/>
</dbReference>
<dbReference type="Pfam" id="PF00665">
    <property type="entry name" value="rve"/>
    <property type="match status" value="1"/>
</dbReference>
<evidence type="ECO:0000259" key="1">
    <source>
        <dbReference type="PROSITE" id="PS50013"/>
    </source>
</evidence>
<dbReference type="AlphaFoldDB" id="A0AA89C1T3"/>
<protein>
    <recommendedName>
        <fullName evidence="5">Integrase catalytic domain-containing protein</fullName>
    </recommendedName>
</protein>
<organism evidence="3 4">
    <name type="scientific">Pinctada imbricata</name>
    <name type="common">Atlantic pearl-oyster</name>
    <name type="synonym">Pinctada martensii</name>
    <dbReference type="NCBI Taxonomy" id="66713"/>
    <lineage>
        <taxon>Eukaryota</taxon>
        <taxon>Metazoa</taxon>
        <taxon>Spiralia</taxon>
        <taxon>Lophotrochozoa</taxon>
        <taxon>Mollusca</taxon>
        <taxon>Bivalvia</taxon>
        <taxon>Autobranchia</taxon>
        <taxon>Pteriomorphia</taxon>
        <taxon>Pterioida</taxon>
        <taxon>Pterioidea</taxon>
        <taxon>Pteriidae</taxon>
        <taxon>Pinctada</taxon>
    </lineage>
</organism>
<dbReference type="CDD" id="cd00024">
    <property type="entry name" value="CD_CSD"/>
    <property type="match status" value="1"/>
</dbReference>
<dbReference type="PROSITE" id="PS50013">
    <property type="entry name" value="CHROMO_2"/>
    <property type="match status" value="1"/>
</dbReference>
<gene>
    <name evidence="3" type="ORF">FSP39_014341</name>
</gene>
<dbReference type="SUPFAM" id="SSF54160">
    <property type="entry name" value="Chromo domain-like"/>
    <property type="match status" value="1"/>
</dbReference>
<proteinExistence type="predicted"/>
<dbReference type="InterPro" id="IPR000953">
    <property type="entry name" value="Chromo/chromo_shadow_dom"/>
</dbReference>
<dbReference type="Gene3D" id="3.30.420.10">
    <property type="entry name" value="Ribonuclease H-like superfamily/Ribonuclease H"/>
    <property type="match status" value="1"/>
</dbReference>
<feature type="domain" description="Chromo" evidence="1">
    <location>
        <begin position="329"/>
        <end position="369"/>
    </location>
</feature>
<dbReference type="EMBL" id="VSWD01000005">
    <property type="protein sequence ID" value="KAK3102841.1"/>
    <property type="molecule type" value="Genomic_DNA"/>
</dbReference>
<sequence>MSWEDYLKEIYYNPVNAGSFSGPDKLYRYVKKAGKYVISKYRIRRWLQRQEPYSLQRPLVRKFKRNMVIALGIDDQWDADLMDMTKFAKENDGYAYILVVIDIFSKYLWLRPTLDKRGESITTAFKTILEEGRQPTRIRTDKGQEFKSRSFNALLKRKNIEHLYAQNTEIKANYAERVIKTVKAKIYRYMTYKQSQRYVDRLEDFNTNYNSTFHRTIGMAPNKVNESKETNLWWKMYWPKKPLVAGKRTQTRKPFKFKVGDRVRVTHIRNPFTREYDQKWSGELFIIADRRIRGGIPVYKLKDYLDEDMIGTFYQPELQKVDTREDDVFKIETILKTKGRGRNKQYLVKWLYWPSKFNSWVKADSIEKS</sequence>
<dbReference type="PANTHER" id="PTHR46585">
    <property type="entry name" value="INTEGRASE CORE DOMAIN CONTAINING PROTEIN"/>
    <property type="match status" value="1"/>
</dbReference>
<dbReference type="Proteomes" id="UP001186944">
    <property type="component" value="Unassembled WGS sequence"/>
</dbReference>